<dbReference type="Gene3D" id="3.20.20.80">
    <property type="entry name" value="Glycosidases"/>
    <property type="match status" value="1"/>
</dbReference>
<proteinExistence type="predicted"/>
<dbReference type="Proteomes" id="UP001055185">
    <property type="component" value="Unassembled WGS sequence"/>
</dbReference>
<sequence>MSILTVSADHRHLEQEGKPFFWLADTIWSAFTNITLEDWAYYLKRRREQGFTVLQINTLAQWDRGESPLPWAPFALAEDGFPDYSQPQQDYFDHARQMCRMARAEGFTLALVVLWSNQVPGTWANHLIPRFAIPRDQLTGVLTKIYDSFDEFEPVYVISGDTDFPTEEANEYYQAAFDLLAQRGFAGLKTMHLRGRLTDIPDQFARQMDFYIYQSGHNSSGQATTYLAAEVLSNREPRRPVINSEPCYEQMGYSHNLYGRFGRFAIRRAAWQSLLSGACAGVTYGAHGVWNWVSAGLRPTLALGEAFDAPQPHQAALHFPGAWDYGFAREVFDTYGIGTLVPCQERVAHTSPEIRIAKTPDESLCLIYLPVNTQLTLNGDFSGRSVRAYDLASRRTAWLTPTFQEGVTTLPMHPFEEDVLLILR</sequence>
<gene>
    <name evidence="2" type="ORF">JCM17207_11380</name>
</gene>
<dbReference type="AlphaFoldDB" id="A0AA37MZ99"/>
<organism evidence="2 3">
    <name type="scientific">Faecalibacterium gallinarum</name>
    <dbReference type="NCBI Taxonomy" id="2903556"/>
    <lineage>
        <taxon>Bacteria</taxon>
        <taxon>Bacillati</taxon>
        <taxon>Bacillota</taxon>
        <taxon>Clostridia</taxon>
        <taxon>Eubacteriales</taxon>
        <taxon>Oscillospiraceae</taxon>
        <taxon>Faecalibacterium</taxon>
    </lineage>
</organism>
<reference evidence="2" key="1">
    <citation type="journal article" date="2022" name="Int. J. Syst. Evol. Microbiol.">
        <title>Genome-based, phenotypic and chemotaxonomic classification of Faecalibacterium strains: proposal of three novel species Faecalibacterium duncaniae sp. nov., Faecalibacterium hattorii sp. nov. and Faecalibacterium gallinarum sp. nov. .</title>
        <authorList>
            <person name="Sakamoto M."/>
            <person name="Sakurai N."/>
            <person name="Tanno H."/>
            <person name="Iino T."/>
            <person name="Ohkuma M."/>
            <person name="Endo A."/>
        </authorList>
    </citation>
    <scope>NUCLEOTIDE SEQUENCE</scope>
    <source>
        <strain evidence="2">JCM 17207</strain>
    </source>
</reference>
<dbReference type="RefSeq" id="WP_238316711.1">
    <property type="nucleotide sequence ID" value="NZ_BQKV01000036.1"/>
</dbReference>
<comment type="caution">
    <text evidence="2">The sequence shown here is derived from an EMBL/GenBank/DDBJ whole genome shotgun (WGS) entry which is preliminary data.</text>
</comment>
<dbReference type="EMBL" id="BQKV01000036">
    <property type="protein sequence ID" value="GJN64513.1"/>
    <property type="molecule type" value="Genomic_DNA"/>
</dbReference>
<dbReference type="PANTHER" id="PTHR37836">
    <property type="entry name" value="LMO1036 PROTEIN"/>
    <property type="match status" value="1"/>
</dbReference>
<protein>
    <submittedName>
        <fullName evidence="2">Beta-glucosidase</fullName>
    </submittedName>
</protein>
<evidence type="ECO:0000313" key="2">
    <source>
        <dbReference type="EMBL" id="GJN64513.1"/>
    </source>
</evidence>
<keyword evidence="3" id="KW-1185">Reference proteome</keyword>
<feature type="domain" description="Apiosidase-like catalytic" evidence="1">
    <location>
        <begin position="8"/>
        <end position="335"/>
    </location>
</feature>
<accession>A0AA37MZ99</accession>
<name>A0AA37MZ99_9FIRM</name>
<dbReference type="InterPro" id="IPR025277">
    <property type="entry name" value="Apiosidase-like_cat_dom"/>
</dbReference>
<dbReference type="Pfam" id="PF13204">
    <property type="entry name" value="Apiosidase"/>
    <property type="match status" value="1"/>
</dbReference>
<dbReference type="PANTHER" id="PTHR37836:SF3">
    <property type="entry name" value="ENDOGLUCANASE"/>
    <property type="match status" value="1"/>
</dbReference>
<evidence type="ECO:0000313" key="3">
    <source>
        <dbReference type="Proteomes" id="UP001055185"/>
    </source>
</evidence>
<evidence type="ECO:0000259" key="1">
    <source>
        <dbReference type="Pfam" id="PF13204"/>
    </source>
</evidence>